<dbReference type="InterPro" id="IPR023393">
    <property type="entry name" value="START-like_dom_sf"/>
</dbReference>
<protein>
    <submittedName>
        <fullName evidence="3">ATPase</fullName>
    </submittedName>
</protein>
<feature type="domain" description="Activator of Hsp90 ATPase homologue 1/2-like C-terminal" evidence="2">
    <location>
        <begin position="28"/>
        <end position="150"/>
    </location>
</feature>
<organism evidence="3 4">
    <name type="scientific">Phenylobacterium soli</name>
    <dbReference type="NCBI Taxonomy" id="2170551"/>
    <lineage>
        <taxon>Bacteria</taxon>
        <taxon>Pseudomonadati</taxon>
        <taxon>Pseudomonadota</taxon>
        <taxon>Alphaproteobacteria</taxon>
        <taxon>Caulobacterales</taxon>
        <taxon>Caulobacteraceae</taxon>
        <taxon>Phenylobacterium</taxon>
    </lineage>
</organism>
<comment type="similarity">
    <text evidence="1">Belongs to the AHA1 family.</text>
</comment>
<dbReference type="CDD" id="cd08899">
    <property type="entry name" value="SRPBCC_CalC_Aha1-like_6"/>
    <property type="match status" value="1"/>
</dbReference>
<dbReference type="InterPro" id="IPR013538">
    <property type="entry name" value="ASHA1/2-like_C"/>
</dbReference>
<dbReference type="Gene3D" id="3.30.530.20">
    <property type="match status" value="1"/>
</dbReference>
<evidence type="ECO:0000313" key="3">
    <source>
        <dbReference type="EMBL" id="RAK51661.1"/>
    </source>
</evidence>
<gene>
    <name evidence="3" type="ORF">DJ017_17660</name>
</gene>
<dbReference type="EMBL" id="QFYQ01000002">
    <property type="protein sequence ID" value="RAK51661.1"/>
    <property type="molecule type" value="Genomic_DNA"/>
</dbReference>
<dbReference type="RefSeq" id="WP_111530223.1">
    <property type="nucleotide sequence ID" value="NZ_JBHRSG010000003.1"/>
</dbReference>
<keyword evidence="4" id="KW-1185">Reference proteome</keyword>
<dbReference type="OrthoDB" id="9800600at2"/>
<evidence type="ECO:0000313" key="4">
    <source>
        <dbReference type="Proteomes" id="UP000249254"/>
    </source>
</evidence>
<name>A0A328AAM5_9CAUL</name>
<dbReference type="Proteomes" id="UP000249254">
    <property type="component" value="Unassembled WGS sequence"/>
</dbReference>
<dbReference type="Pfam" id="PF08327">
    <property type="entry name" value="AHSA1"/>
    <property type="match status" value="1"/>
</dbReference>
<dbReference type="AlphaFoldDB" id="A0A328AAM5"/>
<accession>A0A328AAM5</accession>
<sequence length="176" mass="19976">MSDVMTKDGYGRLTGPTTLQIQRRLPGPIERVWGYLTDGELRRHWLAAGEMELKLGASFELVWRNDELSEAPDSRPDGMPVENRMTCEITQLDPPRLLGFTWRGSGDVVFELEPMHGEVLLTVTHHKLPDRPTLLKVAAGWHTHLDLLVAQARGEKPGAFWSTWSRLHEAYGERLP</sequence>
<comment type="caution">
    <text evidence="3">The sequence shown here is derived from an EMBL/GenBank/DDBJ whole genome shotgun (WGS) entry which is preliminary data.</text>
</comment>
<dbReference type="SUPFAM" id="SSF55961">
    <property type="entry name" value="Bet v1-like"/>
    <property type="match status" value="1"/>
</dbReference>
<evidence type="ECO:0000256" key="1">
    <source>
        <dbReference type="ARBA" id="ARBA00006817"/>
    </source>
</evidence>
<evidence type="ECO:0000259" key="2">
    <source>
        <dbReference type="Pfam" id="PF08327"/>
    </source>
</evidence>
<reference evidence="4" key="1">
    <citation type="submission" date="2018-05" db="EMBL/GenBank/DDBJ databases">
        <authorList>
            <person name="Li X."/>
        </authorList>
    </citation>
    <scope>NUCLEOTIDE SEQUENCE [LARGE SCALE GENOMIC DNA]</scope>
    <source>
        <strain evidence="4">LX32</strain>
    </source>
</reference>
<proteinExistence type="inferred from homology"/>